<keyword evidence="2" id="KW-1185">Reference proteome</keyword>
<evidence type="ECO:0000313" key="4">
    <source>
        <dbReference type="Xenbase" id="XB-GENE-22068666"/>
    </source>
</evidence>
<dbReference type="OrthoDB" id="120976at2759"/>
<proteinExistence type="predicted"/>
<feature type="compositionally biased region" description="Basic and acidic residues" evidence="1">
    <location>
        <begin position="305"/>
        <end position="314"/>
    </location>
</feature>
<sequence length="541" mass="59965">MGKKTEKVQKDKVGAGNIDDESRNSAHASVERASLTVEDYQCTGFLEQDFTELCSRAGFNENEIPRITTGHRSAVTPTSDKTTLDDSDGASDKDNPGGGSCTKDKFSYFKPKIEVETEGEDGKSVKRIFVHGWKIDHRMMGIFSKCLPALTTLQGISLWNVNLTESTFSQLLEILPRCSNLKTIALEGNPLPEQSYYKLISEHLPLARISLRNNMINDEGAKLISQALQSLKTTNKNLSMLNLSFNHISDVGAGYLAEALRMDRSLLCLDLSHNQIGDQGALALAEVLGPFSLTHKEIVERRRLLMEKDSHEMPRSPALSRNGDAKNDRPQSHQSTAAVEKPEKAQVASKTNKSVAKKKDKDKEPQKKEEKSTGSLQSGGNSTVSSQAQAKKEEPKTAKKQLSNPEQKNSKVKPVRSASKRVPLTEHELHVEPAEITHPLLEPAQSRHGKVFLSGNRVLINLNLLRNRITEKGLNGLLAAVETQENKPIPGIRGHTGLLRLSVGKNHFTPENESFIKLQELMLSRDPIHKRSRFSVDEQIQ</sequence>
<dbReference type="InterPro" id="IPR053040">
    <property type="entry name" value="LRR-containing_protein_71"/>
</dbReference>
<feature type="compositionally biased region" description="Basic and acidic residues" evidence="1">
    <location>
        <begin position="357"/>
        <end position="372"/>
    </location>
</feature>
<dbReference type="InterPro" id="IPR032675">
    <property type="entry name" value="LRR_dom_sf"/>
</dbReference>
<feature type="region of interest" description="Disordered" evidence="1">
    <location>
        <begin position="65"/>
        <end position="99"/>
    </location>
</feature>
<dbReference type="Pfam" id="PF13516">
    <property type="entry name" value="LRR_6"/>
    <property type="match status" value="2"/>
</dbReference>
<dbReference type="OMA" id="VQYQVQF"/>
<dbReference type="InterPro" id="IPR001611">
    <property type="entry name" value="Leu-rich_rpt"/>
</dbReference>
<organism evidence="2 3">
    <name type="scientific">Xenopus laevis</name>
    <name type="common">African clawed frog</name>
    <dbReference type="NCBI Taxonomy" id="8355"/>
    <lineage>
        <taxon>Eukaryota</taxon>
        <taxon>Metazoa</taxon>
        <taxon>Chordata</taxon>
        <taxon>Craniata</taxon>
        <taxon>Vertebrata</taxon>
        <taxon>Euteleostomi</taxon>
        <taxon>Amphibia</taxon>
        <taxon>Batrachia</taxon>
        <taxon>Anura</taxon>
        <taxon>Pipoidea</taxon>
        <taxon>Pipidae</taxon>
        <taxon>Xenopodinae</taxon>
        <taxon>Xenopus</taxon>
        <taxon>Xenopus</taxon>
    </lineage>
</organism>
<dbReference type="CTD" id="108699390"/>
<dbReference type="RefSeq" id="XP_018086916.1">
    <property type="nucleotide sequence ID" value="XM_018231427.2"/>
</dbReference>
<accession>A0A1L8FCB3</accession>
<dbReference type="PaxDb" id="8355-A0A1L8FCB3"/>
<dbReference type="Proteomes" id="UP000186698">
    <property type="component" value="Chromosome 8L"/>
</dbReference>
<dbReference type="STRING" id="8355.A0A1L8FCB3"/>
<name>A0A1L8FCB3_XENLA</name>
<dbReference type="Xenbase" id="XB-GENE-22068666">
    <property type="gene designation" value="lrrc71.L"/>
</dbReference>
<dbReference type="PANTHER" id="PTHR46984:SF1">
    <property type="entry name" value="LEUCINE-RICH REPEAT-CONTAINING PROTEIN 71"/>
    <property type="match status" value="1"/>
</dbReference>
<feature type="compositionally biased region" description="Polar residues" evidence="1">
    <location>
        <begin position="373"/>
        <end position="389"/>
    </location>
</feature>
<dbReference type="PANTHER" id="PTHR46984">
    <property type="entry name" value="LEUCINE-RICH REPEAT-CONTAINING PROTEIN 71"/>
    <property type="match status" value="1"/>
</dbReference>
<evidence type="ECO:0000313" key="3">
    <source>
        <dbReference type="RefSeq" id="XP_018086916.1"/>
    </source>
</evidence>
<gene>
    <name evidence="4" type="primary">lrrc71.L</name>
    <name evidence="3" type="synonym">LOC108699390</name>
</gene>
<evidence type="ECO:0000313" key="2">
    <source>
        <dbReference type="Proteomes" id="UP000186698"/>
    </source>
</evidence>
<protein>
    <submittedName>
        <fullName evidence="3">Leucine-rich repeat-containing protein 71</fullName>
    </submittedName>
</protein>
<feature type="region of interest" description="Disordered" evidence="1">
    <location>
        <begin position="1"/>
        <end position="33"/>
    </location>
</feature>
<dbReference type="Bgee" id="108699390">
    <property type="expression patterns" value="Expressed in testis and 11 other cell types or tissues"/>
</dbReference>
<evidence type="ECO:0000256" key="1">
    <source>
        <dbReference type="SAM" id="MobiDB-lite"/>
    </source>
</evidence>
<reference evidence="3" key="1">
    <citation type="submission" date="2025-08" db="UniProtKB">
        <authorList>
            <consortium name="RefSeq"/>
        </authorList>
    </citation>
    <scope>IDENTIFICATION</scope>
    <source>
        <strain evidence="3">J_2021</strain>
        <tissue evidence="3">Erythrocytes</tissue>
    </source>
</reference>
<feature type="region of interest" description="Disordered" evidence="1">
    <location>
        <begin position="305"/>
        <end position="422"/>
    </location>
</feature>
<dbReference type="Gene3D" id="3.80.10.10">
    <property type="entry name" value="Ribonuclease Inhibitor"/>
    <property type="match status" value="1"/>
</dbReference>
<dbReference type="GeneID" id="108699390"/>
<dbReference type="AlphaFoldDB" id="A0A1L8FCB3"/>
<dbReference type="SMART" id="SM00368">
    <property type="entry name" value="LRR_RI"/>
    <property type="match status" value="5"/>
</dbReference>
<dbReference type="KEGG" id="xla:108699390"/>
<dbReference type="AGR" id="Xenbase:XB-GENE-22068666"/>
<dbReference type="SUPFAM" id="SSF52047">
    <property type="entry name" value="RNI-like"/>
    <property type="match status" value="1"/>
</dbReference>
<feature type="compositionally biased region" description="Basic and acidic residues" evidence="1">
    <location>
        <begin position="1"/>
        <end position="13"/>
    </location>
</feature>